<organism evidence="1 2">
    <name type="scientific">Acidiphilium cryptum (strain JF-5)</name>
    <dbReference type="NCBI Taxonomy" id="349163"/>
    <lineage>
        <taxon>Bacteria</taxon>
        <taxon>Pseudomonadati</taxon>
        <taxon>Pseudomonadota</taxon>
        <taxon>Alphaproteobacteria</taxon>
        <taxon>Acetobacterales</taxon>
        <taxon>Acidocellaceae</taxon>
        <taxon>Acidiphilium</taxon>
    </lineage>
</organism>
<keyword evidence="2" id="KW-1185">Reference proteome</keyword>
<dbReference type="STRING" id="349163.Acry_0637"/>
<name>A5FW76_ACICJ</name>
<dbReference type="Gene3D" id="1.10.645.10">
    <property type="entry name" value="Cytochrome-c3 Hydrogenase, chain B"/>
    <property type="match status" value="2"/>
</dbReference>
<dbReference type="PANTHER" id="PTHR43485">
    <property type="entry name" value="HYDROGENASE-4 COMPONENT G"/>
    <property type="match status" value="1"/>
</dbReference>
<accession>A5FW76</accession>
<protein>
    <submittedName>
        <fullName evidence="1">Ni Fe-hydrogenase III large subunit-like protein</fullName>
    </submittedName>
</protein>
<dbReference type="InterPro" id="IPR029014">
    <property type="entry name" value="NiFe-Hase_large"/>
</dbReference>
<dbReference type="SUPFAM" id="SSF56762">
    <property type="entry name" value="HydB/Nqo4-like"/>
    <property type="match status" value="1"/>
</dbReference>
<dbReference type="AlphaFoldDB" id="A5FW76"/>
<proteinExistence type="predicted"/>
<dbReference type="HOGENOM" id="CLU_015134_3_1_5"/>
<sequence>MRDAEIAGLLAASTVEPCGGAALHLLTPADWQHLATLVDPADFAGLFVADGRAHALFFRAAPLLVAVTLADKAFPALSPSIPAASWFERLAAERDGAIATGAADTRPAVRHGEGDAAWPRFAEPAGEGAFQVGQGPVSGLIARPVHRRFTIEAGRIARLEHRHGYAHRDVAALLHGKSPRAAARFAARLAGDAVVAHALAFARAAEAAGDGAAPPRAAALRAAMLEIEQVTAHLLALAGTLDIAGHAGLAARLGRARDDIAAAVAVLFGHRLMMDVVIPGGIDVDARMEALPALASALNDAAAAARRIGGFGVRHALGPASALARERARAIIALAPGIAPAIDAAPAGEIVAPLPPVSARGLGSAACARGMVHHWVKLHDGQIAAAALIDPAAGRFRALEDAAVGLEMEAFAMLAECYALPPGAIDG</sequence>
<reference evidence="1 2" key="1">
    <citation type="submission" date="2007-05" db="EMBL/GenBank/DDBJ databases">
        <title>Complete sequence of chromosome of Acidiphilium cryptum JF-5.</title>
        <authorList>
            <consortium name="US DOE Joint Genome Institute"/>
            <person name="Copeland A."/>
            <person name="Lucas S."/>
            <person name="Lapidus A."/>
            <person name="Barry K."/>
            <person name="Detter J.C."/>
            <person name="Glavina del Rio T."/>
            <person name="Hammon N."/>
            <person name="Israni S."/>
            <person name="Dalin E."/>
            <person name="Tice H."/>
            <person name="Pitluck S."/>
            <person name="Sims D."/>
            <person name="Brettin T."/>
            <person name="Bruce D."/>
            <person name="Han C."/>
            <person name="Schmutz J."/>
            <person name="Larimer F."/>
            <person name="Land M."/>
            <person name="Hauser L."/>
            <person name="Kyrpides N."/>
            <person name="Kim E."/>
            <person name="Magnuson T."/>
            <person name="Richardson P."/>
        </authorList>
    </citation>
    <scope>NUCLEOTIDE SEQUENCE [LARGE SCALE GENOMIC DNA]</scope>
    <source>
        <strain evidence="1 2">JF-5</strain>
    </source>
</reference>
<evidence type="ECO:0000313" key="2">
    <source>
        <dbReference type="Proteomes" id="UP000000245"/>
    </source>
</evidence>
<dbReference type="KEGG" id="acr:Acry_0637"/>
<dbReference type="PANTHER" id="PTHR43485:SF1">
    <property type="entry name" value="FORMATE HYDROGENLYASE SUBUNIT 5-RELATED"/>
    <property type="match status" value="1"/>
</dbReference>
<gene>
    <name evidence="1" type="ordered locus">Acry_0637</name>
</gene>
<dbReference type="Proteomes" id="UP000000245">
    <property type="component" value="Chromosome"/>
</dbReference>
<dbReference type="eggNOG" id="COG3261">
    <property type="taxonomic scope" value="Bacteria"/>
</dbReference>
<dbReference type="EMBL" id="CP000697">
    <property type="protein sequence ID" value="ABQ29858.1"/>
    <property type="molecule type" value="Genomic_DNA"/>
</dbReference>
<dbReference type="eggNOG" id="COG3262">
    <property type="taxonomic scope" value="Bacteria"/>
</dbReference>
<evidence type="ECO:0000313" key="1">
    <source>
        <dbReference type="EMBL" id="ABQ29858.1"/>
    </source>
</evidence>
<dbReference type="InterPro" id="IPR052197">
    <property type="entry name" value="ComplexI_49kDa-like"/>
</dbReference>
<dbReference type="RefSeq" id="WP_011941663.1">
    <property type="nucleotide sequence ID" value="NC_009484.1"/>
</dbReference>